<dbReference type="EMBL" id="GISG01143883">
    <property type="protein sequence ID" value="MBA4645851.1"/>
    <property type="molecule type" value="Transcribed_RNA"/>
</dbReference>
<sequence>MFSLMHGKESLKVVRGNKVGRSTPKFLRKLSIGRFSGMTCIKPQMITWIAAHCEVFVFLLTSEVPMEVAASTTCYLGFLESKFLPIKEPLICRGIEVVN</sequence>
<reference evidence="1" key="1">
    <citation type="journal article" date="2013" name="J. Plant Res.">
        <title>Effect of fungi and light on seed germination of three Opuntia species from semiarid lands of central Mexico.</title>
        <authorList>
            <person name="Delgado-Sanchez P."/>
            <person name="Jimenez-Bremont J.F."/>
            <person name="Guerrero-Gonzalez Mde L."/>
            <person name="Flores J."/>
        </authorList>
    </citation>
    <scope>NUCLEOTIDE SEQUENCE</scope>
    <source>
        <tissue evidence="1">Cladode</tissue>
    </source>
</reference>
<organism evidence="1">
    <name type="scientific">Opuntia streptacantha</name>
    <name type="common">Prickly pear cactus</name>
    <name type="synonym">Opuntia cardona</name>
    <dbReference type="NCBI Taxonomy" id="393608"/>
    <lineage>
        <taxon>Eukaryota</taxon>
        <taxon>Viridiplantae</taxon>
        <taxon>Streptophyta</taxon>
        <taxon>Embryophyta</taxon>
        <taxon>Tracheophyta</taxon>
        <taxon>Spermatophyta</taxon>
        <taxon>Magnoliopsida</taxon>
        <taxon>eudicotyledons</taxon>
        <taxon>Gunneridae</taxon>
        <taxon>Pentapetalae</taxon>
        <taxon>Caryophyllales</taxon>
        <taxon>Cactineae</taxon>
        <taxon>Cactaceae</taxon>
        <taxon>Opuntioideae</taxon>
        <taxon>Opuntia</taxon>
    </lineage>
</organism>
<reference evidence="1" key="2">
    <citation type="submission" date="2020-07" db="EMBL/GenBank/DDBJ databases">
        <authorList>
            <person name="Vera ALvarez R."/>
            <person name="Arias-Moreno D.M."/>
            <person name="Jimenez-Jacinto V."/>
            <person name="Jimenez-Bremont J.F."/>
            <person name="Swaminathan K."/>
            <person name="Moose S.P."/>
            <person name="Guerrero-Gonzalez M.L."/>
            <person name="Marino-Ramirez L."/>
            <person name="Landsman D."/>
            <person name="Rodriguez-Kessler M."/>
            <person name="Delgado-Sanchez P."/>
        </authorList>
    </citation>
    <scope>NUCLEOTIDE SEQUENCE</scope>
    <source>
        <tissue evidence="1">Cladode</tissue>
    </source>
</reference>
<dbReference type="AlphaFoldDB" id="A0A7C8ZME0"/>
<protein>
    <submittedName>
        <fullName evidence="1">Uncharacterized protein</fullName>
    </submittedName>
</protein>
<evidence type="ECO:0000313" key="1">
    <source>
        <dbReference type="EMBL" id="MBA4645851.1"/>
    </source>
</evidence>
<accession>A0A7C8ZME0</accession>
<proteinExistence type="predicted"/>
<name>A0A7C8ZME0_OPUST</name>